<proteinExistence type="predicted"/>
<keyword evidence="1 6" id="KW-0489">Methyltransferase</keyword>
<dbReference type="GO" id="GO:0008168">
    <property type="term" value="F:methyltransferase activity"/>
    <property type="evidence" value="ECO:0007669"/>
    <property type="project" value="UniProtKB-KW"/>
</dbReference>
<evidence type="ECO:0000256" key="1">
    <source>
        <dbReference type="ARBA" id="ARBA00022603"/>
    </source>
</evidence>
<dbReference type="InterPro" id="IPR029063">
    <property type="entry name" value="SAM-dependent_MTases_sf"/>
</dbReference>
<dbReference type="PROSITE" id="PS51683">
    <property type="entry name" value="SAM_OMT_II"/>
    <property type="match status" value="1"/>
</dbReference>
<dbReference type="InterPro" id="IPR001077">
    <property type="entry name" value="COMT_C"/>
</dbReference>
<dbReference type="PANTHER" id="PTHR43712:SF2">
    <property type="entry name" value="O-METHYLTRANSFERASE CICE"/>
    <property type="match status" value="1"/>
</dbReference>
<dbReference type="InterPro" id="IPR036388">
    <property type="entry name" value="WH-like_DNA-bd_sf"/>
</dbReference>
<dbReference type="GO" id="GO:0032259">
    <property type="term" value="P:methylation"/>
    <property type="evidence" value="ECO:0007669"/>
    <property type="project" value="UniProtKB-KW"/>
</dbReference>
<dbReference type="PANTHER" id="PTHR43712">
    <property type="entry name" value="PUTATIVE (AFU_ORTHOLOGUE AFUA_4G14580)-RELATED"/>
    <property type="match status" value="1"/>
</dbReference>
<reference evidence="6 7" key="1">
    <citation type="submission" date="2023-08" db="EMBL/GenBank/DDBJ databases">
        <authorList>
            <person name="Sharma P."/>
            <person name="Verma V."/>
            <person name="Mohan M.K."/>
            <person name="Dubey A.K."/>
        </authorList>
    </citation>
    <scope>NUCLEOTIDE SEQUENCE [LARGE SCALE GENOMIC DNA]</scope>
    <source>
        <strain evidence="6 7">ADP4</strain>
    </source>
</reference>
<feature type="domain" description="O-methyltransferase C-terminal" evidence="4">
    <location>
        <begin position="114"/>
        <end position="326"/>
    </location>
</feature>
<dbReference type="EMBL" id="JAVFKM010000008">
    <property type="protein sequence ID" value="MEF3115076.1"/>
    <property type="molecule type" value="Genomic_DNA"/>
</dbReference>
<dbReference type="Pfam" id="PF08100">
    <property type="entry name" value="Dimerisation"/>
    <property type="match status" value="1"/>
</dbReference>
<dbReference type="RefSeq" id="WP_031001467.1">
    <property type="nucleotide sequence ID" value="NZ_JAVFKM010000008.1"/>
</dbReference>
<dbReference type="Pfam" id="PF00891">
    <property type="entry name" value="Methyltransf_2"/>
    <property type="match status" value="1"/>
</dbReference>
<keyword evidence="2" id="KW-0808">Transferase</keyword>
<dbReference type="CDD" id="cd02440">
    <property type="entry name" value="AdoMet_MTases"/>
    <property type="match status" value="1"/>
</dbReference>
<dbReference type="Gene3D" id="3.40.50.150">
    <property type="entry name" value="Vaccinia Virus protein VP39"/>
    <property type="match status" value="1"/>
</dbReference>
<evidence type="ECO:0000313" key="6">
    <source>
        <dbReference type="EMBL" id="MEF3115076.1"/>
    </source>
</evidence>
<dbReference type="SUPFAM" id="SSF46785">
    <property type="entry name" value="Winged helix' DNA-binding domain"/>
    <property type="match status" value="1"/>
</dbReference>
<protein>
    <submittedName>
        <fullName evidence="6">Methyltransferase</fullName>
    </submittedName>
</protein>
<dbReference type="Proteomes" id="UP001348265">
    <property type="component" value="Unassembled WGS sequence"/>
</dbReference>
<keyword evidence="3" id="KW-0949">S-adenosyl-L-methionine</keyword>
<gene>
    <name evidence="6" type="ORF">RB636_18060</name>
</gene>
<dbReference type="PIRSF" id="PIRSF005739">
    <property type="entry name" value="O-mtase"/>
    <property type="match status" value="1"/>
</dbReference>
<dbReference type="Gene3D" id="1.10.10.10">
    <property type="entry name" value="Winged helix-like DNA-binding domain superfamily/Winged helix DNA-binding domain"/>
    <property type="match status" value="1"/>
</dbReference>
<evidence type="ECO:0000313" key="7">
    <source>
        <dbReference type="Proteomes" id="UP001348265"/>
    </source>
</evidence>
<evidence type="ECO:0000256" key="2">
    <source>
        <dbReference type="ARBA" id="ARBA00022679"/>
    </source>
</evidence>
<feature type="domain" description="O-methyltransferase dimerisation" evidence="5">
    <location>
        <begin position="18"/>
        <end position="90"/>
    </location>
</feature>
<dbReference type="InterPro" id="IPR036390">
    <property type="entry name" value="WH_DNA-bd_sf"/>
</dbReference>
<dbReference type="SUPFAM" id="SSF53335">
    <property type="entry name" value="S-adenosyl-L-methionine-dependent methyltransferases"/>
    <property type="match status" value="1"/>
</dbReference>
<keyword evidence="7" id="KW-1185">Reference proteome</keyword>
<organism evidence="6 7">
    <name type="scientific">Streptomyces chrestomyceticus</name>
    <dbReference type="NCBI Taxonomy" id="68185"/>
    <lineage>
        <taxon>Bacteria</taxon>
        <taxon>Bacillati</taxon>
        <taxon>Actinomycetota</taxon>
        <taxon>Actinomycetes</taxon>
        <taxon>Kitasatosporales</taxon>
        <taxon>Streptomycetaceae</taxon>
        <taxon>Streptomyces</taxon>
    </lineage>
</organism>
<dbReference type="InterPro" id="IPR012967">
    <property type="entry name" value="COMT_dimerisation"/>
</dbReference>
<comment type="caution">
    <text evidence="6">The sequence shown here is derived from an EMBL/GenBank/DDBJ whole genome shotgun (WGS) entry which is preliminary data.</text>
</comment>
<evidence type="ECO:0000256" key="3">
    <source>
        <dbReference type="ARBA" id="ARBA00022691"/>
    </source>
</evidence>
<accession>A0ABU7WU88</accession>
<dbReference type="Gene3D" id="1.10.287.1350">
    <property type="match status" value="1"/>
</dbReference>
<evidence type="ECO:0000259" key="5">
    <source>
        <dbReference type="Pfam" id="PF08100"/>
    </source>
</evidence>
<sequence length="348" mass="37087">MSPSHSDRPTSADYLPVMFGFALFQIGGAVSRLGIPDALGDSAKTAAELTAHTGADPDFLHRLLRAAVPAGLLTQDGQGRFALTPLGGMYRSDSPLHGAPLDAMHGAPEIWQAWGALEQCVRTGRPAFDLVHGYGLFEHMTRAPEHAEVFHAAMAAGSAVQVPAIVEGVDFTRFRQVTDVGGGNGTHLAGILRANPEVRGTVFDTPDGVLDAPRVLKEAALEDRCDVVSGSFFDAVPAGADAYLLKNILHDWDDDSCRRILGNCREGLAPGGRIIVFSSVLAEGRHDEDPGDALGAALMDIEMMTVTTGRERTRREFEELFASAGLKLAGLTPLKCPFLYYAVEAVPV</sequence>
<name>A0ABU7WU88_9ACTN</name>
<evidence type="ECO:0000259" key="4">
    <source>
        <dbReference type="Pfam" id="PF00891"/>
    </source>
</evidence>
<dbReference type="InterPro" id="IPR016461">
    <property type="entry name" value="COMT-like"/>
</dbReference>